<proteinExistence type="predicted"/>
<dbReference type="EMBL" id="LGRX02004221">
    <property type="protein sequence ID" value="KAK3280875.1"/>
    <property type="molecule type" value="Genomic_DNA"/>
</dbReference>
<comment type="caution">
    <text evidence="2">The sequence shown here is derived from an EMBL/GenBank/DDBJ whole genome shotgun (WGS) entry which is preliminary data.</text>
</comment>
<keyword evidence="3" id="KW-1185">Reference proteome</keyword>
<evidence type="ECO:0000256" key="1">
    <source>
        <dbReference type="SAM" id="MobiDB-lite"/>
    </source>
</evidence>
<feature type="compositionally biased region" description="Basic and acidic residues" evidence="1">
    <location>
        <begin position="8"/>
        <end position="31"/>
    </location>
</feature>
<organism evidence="2 3">
    <name type="scientific">Cymbomonas tetramitiformis</name>
    <dbReference type="NCBI Taxonomy" id="36881"/>
    <lineage>
        <taxon>Eukaryota</taxon>
        <taxon>Viridiplantae</taxon>
        <taxon>Chlorophyta</taxon>
        <taxon>Pyramimonadophyceae</taxon>
        <taxon>Pyramimonadales</taxon>
        <taxon>Pyramimonadaceae</taxon>
        <taxon>Cymbomonas</taxon>
    </lineage>
</organism>
<reference evidence="2 3" key="1">
    <citation type="journal article" date="2015" name="Genome Biol. Evol.">
        <title>Comparative Genomics of a Bacterivorous Green Alga Reveals Evolutionary Causalities and Consequences of Phago-Mixotrophic Mode of Nutrition.</title>
        <authorList>
            <person name="Burns J.A."/>
            <person name="Paasch A."/>
            <person name="Narechania A."/>
            <person name="Kim E."/>
        </authorList>
    </citation>
    <scope>NUCLEOTIDE SEQUENCE [LARGE SCALE GENOMIC DNA]</scope>
    <source>
        <strain evidence="2 3">PLY_AMNH</strain>
    </source>
</reference>
<dbReference type="AlphaFoldDB" id="A0AAE0GMU1"/>
<evidence type="ECO:0000313" key="2">
    <source>
        <dbReference type="EMBL" id="KAK3280875.1"/>
    </source>
</evidence>
<dbReference type="Proteomes" id="UP001190700">
    <property type="component" value="Unassembled WGS sequence"/>
</dbReference>
<evidence type="ECO:0000313" key="3">
    <source>
        <dbReference type="Proteomes" id="UP001190700"/>
    </source>
</evidence>
<protein>
    <submittedName>
        <fullName evidence="2">Uncharacterized protein</fullName>
    </submittedName>
</protein>
<feature type="region of interest" description="Disordered" evidence="1">
    <location>
        <begin position="1"/>
        <end position="40"/>
    </location>
</feature>
<gene>
    <name evidence="2" type="ORF">CYMTET_11308</name>
</gene>
<accession>A0AAE0GMU1</accession>
<sequence>MLAATRPTKPEPPERGQVERRIQREQADFRKAARAPVTTSVQRSEEPWELLCWITGVDLRNKPRSYYTVEPQTVYRQHLENQESGITGVRGHWKFRAQLLPTRVRKAFKAQKPGGVG</sequence>
<name>A0AAE0GMU1_9CHLO</name>